<comment type="caution">
    <text evidence="1">The sequence shown here is derived from an EMBL/GenBank/DDBJ whole genome shotgun (WGS) entry which is preliminary data.</text>
</comment>
<name>A0A0W0FBK0_MONRR</name>
<dbReference type="EMBL" id="LATX01002149">
    <property type="protein sequence ID" value="KTB33712.1"/>
    <property type="molecule type" value="Genomic_DNA"/>
</dbReference>
<evidence type="ECO:0000313" key="1">
    <source>
        <dbReference type="EMBL" id="KTB33712.1"/>
    </source>
</evidence>
<dbReference type="Proteomes" id="UP000054988">
    <property type="component" value="Unassembled WGS sequence"/>
</dbReference>
<accession>A0A0W0FBK0</accession>
<reference evidence="1 2" key="1">
    <citation type="submission" date="2015-12" db="EMBL/GenBank/DDBJ databases">
        <title>Draft genome sequence of Moniliophthora roreri, the causal agent of frosty pod rot of cacao.</title>
        <authorList>
            <person name="Aime M.C."/>
            <person name="Diaz-Valderrama J.R."/>
            <person name="Kijpornyongpan T."/>
            <person name="Phillips-Mora W."/>
        </authorList>
    </citation>
    <scope>NUCLEOTIDE SEQUENCE [LARGE SCALE GENOMIC DNA]</scope>
    <source>
        <strain evidence="1 2">MCA 2952</strain>
    </source>
</reference>
<dbReference type="AlphaFoldDB" id="A0A0W0FBK0"/>
<gene>
    <name evidence="1" type="ORF">WG66_13779</name>
</gene>
<protein>
    <submittedName>
        <fullName evidence="1">Uncharacterized protein</fullName>
    </submittedName>
</protein>
<proteinExistence type="predicted"/>
<organism evidence="1 2">
    <name type="scientific">Moniliophthora roreri</name>
    <name type="common">Frosty pod rot fungus</name>
    <name type="synonym">Monilia roreri</name>
    <dbReference type="NCBI Taxonomy" id="221103"/>
    <lineage>
        <taxon>Eukaryota</taxon>
        <taxon>Fungi</taxon>
        <taxon>Dikarya</taxon>
        <taxon>Basidiomycota</taxon>
        <taxon>Agaricomycotina</taxon>
        <taxon>Agaricomycetes</taxon>
        <taxon>Agaricomycetidae</taxon>
        <taxon>Agaricales</taxon>
        <taxon>Marasmiineae</taxon>
        <taxon>Marasmiaceae</taxon>
        <taxon>Moniliophthora</taxon>
    </lineage>
</organism>
<sequence>MPPERRLRSKANNSSVPREPLEAKWERGVEKPFFLKGGTEIKHNEHVFLATPQVRKWARSRRVPLNKVNPNMIRKARIQELRRVGNKVLAKCYYFVSWSEIREGVRRTLDDEQLDRIRKSVGQSELFADPNRLHIIHEDDIIAIFPEDEGYVHRFEDKLWIPADGWYIRSEISYGEGGEITLSEYERFLNALIIRGMGWLKEKKFVKLKGHQRDWLFVGSQVLHDEVGKQGWPEFKPAVTGKLEDDDNIKWEAFRGCVETVVGMQDVGKCPVCDRRLLPDSQTFKKEEES</sequence>
<evidence type="ECO:0000313" key="2">
    <source>
        <dbReference type="Proteomes" id="UP000054988"/>
    </source>
</evidence>